<dbReference type="EMBL" id="HE681725">
    <property type="protein sequence ID" value="CCG25092.1"/>
    <property type="molecule type" value="Genomic_DNA"/>
</dbReference>
<proteinExistence type="inferred from homology"/>
<evidence type="ECO:0000313" key="9">
    <source>
        <dbReference type="Proteomes" id="UP000005018"/>
    </source>
</evidence>
<dbReference type="OrthoDB" id="10266074at2759"/>
<organism evidence="8 9">
    <name type="scientific">Candida orthopsilosis (strain 90-125)</name>
    <name type="common">Yeast</name>
    <dbReference type="NCBI Taxonomy" id="1136231"/>
    <lineage>
        <taxon>Eukaryota</taxon>
        <taxon>Fungi</taxon>
        <taxon>Dikarya</taxon>
        <taxon>Ascomycota</taxon>
        <taxon>Saccharomycotina</taxon>
        <taxon>Pichiomycetes</taxon>
        <taxon>Debaryomycetaceae</taxon>
        <taxon>Candida/Lodderomyces clade</taxon>
        <taxon>Candida</taxon>
    </lineage>
</organism>
<comment type="subcellular location">
    <subcellularLocation>
        <location evidence="1">Nucleus</location>
    </subcellularLocation>
</comment>
<feature type="region of interest" description="Disordered" evidence="7">
    <location>
        <begin position="1"/>
        <end position="33"/>
    </location>
</feature>
<evidence type="ECO:0000313" key="8">
    <source>
        <dbReference type="EMBL" id="CCG25092.1"/>
    </source>
</evidence>
<dbReference type="HOGENOM" id="CLU_076665_1_1_1"/>
<keyword evidence="4" id="KW-0539">Nucleus</keyword>
<protein>
    <recommendedName>
        <fullName evidence="6">Transcription initiation factor TFIID subunit 13</fullName>
    </recommendedName>
</protein>
<dbReference type="eggNOG" id="KOG3901">
    <property type="taxonomic scope" value="Eukaryota"/>
</dbReference>
<dbReference type="RefSeq" id="XP_003871217.1">
    <property type="nucleotide sequence ID" value="XM_003871168.1"/>
</dbReference>
<dbReference type="InterPro" id="IPR009072">
    <property type="entry name" value="Histone-fold"/>
</dbReference>
<feature type="compositionally biased region" description="Low complexity" evidence="7">
    <location>
        <begin position="13"/>
        <end position="26"/>
    </location>
</feature>
<keyword evidence="9" id="KW-1185">Reference proteome</keyword>
<evidence type="ECO:0000256" key="5">
    <source>
        <dbReference type="ARBA" id="ARBA00038392"/>
    </source>
</evidence>
<feature type="region of interest" description="Disordered" evidence="7">
    <location>
        <begin position="134"/>
        <end position="220"/>
    </location>
</feature>
<sequence length="220" mass="24753">MFEPNLPTNDATNINSNVSNQSNQQNTELEQQLPPILYPKRKRKRQLFTKDIENLLYAMGDRPYSLDSTVSALEDILVDFISRLSHTMVNYASSQGRNRIKLNDLAFALRNDPLKLGRMLYILEQSHKIERAKKLFDEEQGGPDKKRDMFGKIGDDDEDEDDGDSDGEGREGNGVGGDGNGGNTTGKKKKKVELDENGKPKKRKYKKRKLEDGSTKGTTG</sequence>
<dbReference type="PANTHER" id="PTHR11380:SF5">
    <property type="entry name" value="TRANSCRIPTION INITIATION FACTOR TFIID SUBUNIT 13"/>
    <property type="match status" value="1"/>
</dbReference>
<feature type="compositionally biased region" description="Basic and acidic residues" evidence="7">
    <location>
        <begin position="134"/>
        <end position="154"/>
    </location>
</feature>
<name>H8XAB5_CANO9</name>
<keyword evidence="2" id="KW-0805">Transcription regulation</keyword>
<evidence type="ECO:0000256" key="3">
    <source>
        <dbReference type="ARBA" id="ARBA00023163"/>
    </source>
</evidence>
<dbReference type="GeneID" id="14541844"/>
<evidence type="ECO:0000256" key="6">
    <source>
        <dbReference type="ARBA" id="ARBA00040136"/>
    </source>
</evidence>
<feature type="compositionally biased region" description="Gly residues" evidence="7">
    <location>
        <begin position="172"/>
        <end position="184"/>
    </location>
</feature>
<dbReference type="GO" id="GO:0005669">
    <property type="term" value="C:transcription factor TFIID complex"/>
    <property type="evidence" value="ECO:0007669"/>
    <property type="project" value="TreeGrafter"/>
</dbReference>
<comment type="similarity">
    <text evidence="5">Belongs to the TAF13 family.</text>
</comment>
<dbReference type="AlphaFoldDB" id="H8XAB5"/>
<feature type="compositionally biased region" description="Acidic residues" evidence="7">
    <location>
        <begin position="155"/>
        <end position="166"/>
    </location>
</feature>
<reference evidence="8 9" key="1">
    <citation type="journal article" date="2012" name="PLoS ONE">
        <title>Sequence and analysis of the genome of the pathogenic yeast Candida orthopsilosis.</title>
        <authorList>
            <person name="Riccombeni A."/>
            <person name="Vidanes G."/>
            <person name="Proux-Wera E."/>
            <person name="Wolfe K.H."/>
            <person name="Butler G."/>
        </authorList>
    </citation>
    <scope>NUCLEOTIDE SEQUENCE [LARGE SCALE GENOMIC DNA]</scope>
    <source>
        <strain evidence="8 9">Co 90-125</strain>
    </source>
</reference>
<dbReference type="Pfam" id="PF02269">
    <property type="entry name" value="TFIID-18kDa"/>
    <property type="match status" value="1"/>
</dbReference>
<dbReference type="KEGG" id="cot:CORT_0G04150"/>
<dbReference type="PANTHER" id="PTHR11380">
    <property type="entry name" value="TRANSCRIPTION INITIATION FACTOR TFIID/SUPT3-RELATED"/>
    <property type="match status" value="1"/>
</dbReference>
<dbReference type="GO" id="GO:0046982">
    <property type="term" value="F:protein heterodimerization activity"/>
    <property type="evidence" value="ECO:0007669"/>
    <property type="project" value="InterPro"/>
</dbReference>
<feature type="compositionally biased region" description="Polar residues" evidence="7">
    <location>
        <begin position="1"/>
        <end position="12"/>
    </location>
</feature>
<dbReference type="GO" id="GO:0051123">
    <property type="term" value="P:RNA polymerase II preinitiation complex assembly"/>
    <property type="evidence" value="ECO:0007669"/>
    <property type="project" value="TreeGrafter"/>
</dbReference>
<evidence type="ECO:0000256" key="1">
    <source>
        <dbReference type="ARBA" id="ARBA00004123"/>
    </source>
</evidence>
<dbReference type="InterPro" id="IPR003195">
    <property type="entry name" value="TFIID_TAF13"/>
</dbReference>
<keyword evidence="3" id="KW-0804">Transcription</keyword>
<evidence type="ECO:0000256" key="7">
    <source>
        <dbReference type="SAM" id="MobiDB-lite"/>
    </source>
</evidence>
<accession>H8XAB5</accession>
<dbReference type="Proteomes" id="UP000005018">
    <property type="component" value="Chromosome 7"/>
</dbReference>
<evidence type="ECO:0000256" key="4">
    <source>
        <dbReference type="ARBA" id="ARBA00023242"/>
    </source>
</evidence>
<dbReference type="Gene3D" id="1.10.20.10">
    <property type="entry name" value="Histone, subunit A"/>
    <property type="match status" value="1"/>
</dbReference>
<dbReference type="SUPFAM" id="SSF47113">
    <property type="entry name" value="Histone-fold"/>
    <property type="match status" value="1"/>
</dbReference>
<evidence type="ECO:0000256" key="2">
    <source>
        <dbReference type="ARBA" id="ARBA00023015"/>
    </source>
</evidence>
<gene>
    <name evidence="8" type="ORF">CORT_0G04150</name>
</gene>